<protein>
    <recommendedName>
        <fullName evidence="3">DNA polymerase sliding clamp</fullName>
    </recommendedName>
    <alternativeName>
        <fullName evidence="3">Proliferating cell nuclear antigen homolog</fullName>
        <shortName evidence="3">PCNA</shortName>
    </alternativeName>
</protein>
<evidence type="ECO:0000313" key="6">
    <source>
        <dbReference type="Proteomes" id="UP000070565"/>
    </source>
</evidence>
<feature type="domain" description="Proliferating cell nuclear antigen PCNA N-terminal" evidence="4">
    <location>
        <begin position="3"/>
        <end position="114"/>
    </location>
</feature>
<sequence>MGNSELWKNCIGPISKLIEEAAFTFTPEGVGMKAMDPSRVALVNFELSADGFDSYDIEGKRILGMNLEEMSKFFSRAKKSDELIFSFQEGENRLVLTFKGTSIRKFTLPLIEIEEKELPEPELEFTASAKVLAGMIKDGLKDASLVTDKVRFELLDEYFLMTTESDTGSAEMKLPVGSEGLQELKVDEAARAMYNIGYLDDIINVASSNDIIEVHLGTDLPLQLDFSLAGGKGRLRFLLAPRIEAE</sequence>
<dbReference type="GO" id="GO:0003677">
    <property type="term" value="F:DNA binding"/>
    <property type="evidence" value="ECO:0007669"/>
    <property type="project" value="UniProtKB-UniRule"/>
</dbReference>
<accession>A0A133V9P4</accession>
<keyword evidence="1 3" id="KW-0235">DNA replication</keyword>
<comment type="caution">
    <text evidence="5">The sequence shown here is derived from an EMBL/GenBank/DDBJ whole genome shotgun (WGS) entry which is preliminary data.</text>
</comment>
<evidence type="ECO:0000256" key="1">
    <source>
        <dbReference type="ARBA" id="ARBA00022705"/>
    </source>
</evidence>
<dbReference type="Gene3D" id="3.70.10.10">
    <property type="match status" value="1"/>
</dbReference>
<dbReference type="AlphaFoldDB" id="A0A133V9P4"/>
<gene>
    <name evidence="3" type="primary">pcn</name>
    <name evidence="5" type="ORF">AKJ45_02300</name>
</gene>
<dbReference type="InterPro" id="IPR022659">
    <property type="entry name" value="Pr_cel_nuc_antig_CS"/>
</dbReference>
<comment type="subunit">
    <text evidence="3">Homotrimer. The subunits circularize to form a toroid; DNA passes through its center. Replication factor C (RFC) is required to load the toroid on the DNA.</text>
</comment>
<dbReference type="PANTHER" id="PTHR11352:SF0">
    <property type="entry name" value="PROLIFERATING CELL NUCLEAR ANTIGEN"/>
    <property type="match status" value="1"/>
</dbReference>
<comment type="similarity">
    <text evidence="3">Belongs to the PCNA family.</text>
</comment>
<organism evidence="5 6">
    <name type="scientific">candidate division MSBL1 archaeon SCGC-AAA261F19</name>
    <dbReference type="NCBI Taxonomy" id="1698275"/>
    <lineage>
        <taxon>Archaea</taxon>
        <taxon>Methanobacteriati</taxon>
        <taxon>Methanobacteriota</taxon>
        <taxon>candidate division MSBL1</taxon>
    </lineage>
</organism>
<dbReference type="PROSITE" id="PS01251">
    <property type="entry name" value="PCNA_1"/>
    <property type="match status" value="1"/>
</dbReference>
<proteinExistence type="inferred from homology"/>
<evidence type="ECO:0000256" key="3">
    <source>
        <dbReference type="HAMAP-Rule" id="MF_00317"/>
    </source>
</evidence>
<keyword evidence="6" id="KW-1185">Reference proteome</keyword>
<evidence type="ECO:0000259" key="4">
    <source>
        <dbReference type="Pfam" id="PF00705"/>
    </source>
</evidence>
<dbReference type="GO" id="GO:0006272">
    <property type="term" value="P:leading strand elongation"/>
    <property type="evidence" value="ECO:0007669"/>
    <property type="project" value="TreeGrafter"/>
</dbReference>
<evidence type="ECO:0000313" key="5">
    <source>
        <dbReference type="EMBL" id="KXB03178.1"/>
    </source>
</evidence>
<evidence type="ECO:0000256" key="2">
    <source>
        <dbReference type="ARBA" id="ARBA00023125"/>
    </source>
</evidence>
<dbReference type="PANTHER" id="PTHR11352">
    <property type="entry name" value="PROLIFERATING CELL NUCLEAR ANTIGEN"/>
    <property type="match status" value="1"/>
</dbReference>
<name>A0A133V9P4_9EURY</name>
<dbReference type="Proteomes" id="UP000070565">
    <property type="component" value="Unassembled WGS sequence"/>
</dbReference>
<dbReference type="Pfam" id="PF00705">
    <property type="entry name" value="PCNA_N"/>
    <property type="match status" value="1"/>
</dbReference>
<dbReference type="InterPro" id="IPR022648">
    <property type="entry name" value="Pr_cel_nuc_antig_N"/>
</dbReference>
<keyword evidence="2 3" id="KW-0238">DNA-binding</keyword>
<dbReference type="PRINTS" id="PR00339">
    <property type="entry name" value="PCNACYCLIN"/>
</dbReference>
<dbReference type="GO" id="GO:0006275">
    <property type="term" value="P:regulation of DNA replication"/>
    <property type="evidence" value="ECO:0007669"/>
    <property type="project" value="UniProtKB-UniRule"/>
</dbReference>
<dbReference type="InterPro" id="IPR046938">
    <property type="entry name" value="DNA_clamp_sf"/>
</dbReference>
<dbReference type="CDD" id="cd00577">
    <property type="entry name" value="PCNA"/>
    <property type="match status" value="1"/>
</dbReference>
<dbReference type="InterPro" id="IPR000730">
    <property type="entry name" value="Pr_cel_nuc_antig"/>
</dbReference>
<dbReference type="SUPFAM" id="SSF55979">
    <property type="entry name" value="DNA clamp"/>
    <property type="match status" value="2"/>
</dbReference>
<comment type="function">
    <text evidence="3">Sliding clamp subunit that acts as a moving platform for DNA processing. Responsible for tethering the catalytic subunit of DNA polymerase and other proteins to DNA during high-speed replication.</text>
</comment>
<dbReference type="NCBIfam" id="TIGR00590">
    <property type="entry name" value="pcna"/>
    <property type="match status" value="1"/>
</dbReference>
<dbReference type="HAMAP" id="MF_00317">
    <property type="entry name" value="DNApol_clamp_arch"/>
    <property type="match status" value="1"/>
</dbReference>
<dbReference type="GO" id="GO:0030337">
    <property type="term" value="F:DNA polymerase processivity factor activity"/>
    <property type="evidence" value="ECO:0007669"/>
    <property type="project" value="UniProtKB-UniRule"/>
</dbReference>
<reference evidence="5 6" key="1">
    <citation type="journal article" date="2016" name="Sci. Rep.">
        <title>Metabolic traits of an uncultured archaeal lineage -MSBL1- from brine pools of the Red Sea.</title>
        <authorList>
            <person name="Mwirichia R."/>
            <person name="Alam I."/>
            <person name="Rashid M."/>
            <person name="Vinu M."/>
            <person name="Ba-Alawi W."/>
            <person name="Anthony Kamau A."/>
            <person name="Kamanda Ngugi D."/>
            <person name="Goker M."/>
            <person name="Klenk H.P."/>
            <person name="Bajic V."/>
            <person name="Stingl U."/>
        </authorList>
    </citation>
    <scope>NUCLEOTIDE SEQUENCE [LARGE SCALE GENOMIC DNA]</scope>
    <source>
        <strain evidence="5">SCGC-AAA261F19</strain>
    </source>
</reference>
<dbReference type="EMBL" id="LHXZ01000027">
    <property type="protein sequence ID" value="KXB03178.1"/>
    <property type="molecule type" value="Genomic_DNA"/>
</dbReference>